<organism evidence="1 2">
    <name type="scientific">Lepeophtheirus salmonis</name>
    <name type="common">Salmon louse</name>
    <name type="synonym">Caligus salmonis</name>
    <dbReference type="NCBI Taxonomy" id="72036"/>
    <lineage>
        <taxon>Eukaryota</taxon>
        <taxon>Metazoa</taxon>
        <taxon>Ecdysozoa</taxon>
        <taxon>Arthropoda</taxon>
        <taxon>Crustacea</taxon>
        <taxon>Multicrustacea</taxon>
        <taxon>Hexanauplia</taxon>
        <taxon>Copepoda</taxon>
        <taxon>Siphonostomatoida</taxon>
        <taxon>Caligidae</taxon>
        <taxon>Lepeophtheirus</taxon>
    </lineage>
</organism>
<accession>A0A7R8CRK5</accession>
<sequence>MQANMNNLFTDEFALCKLAYMVDIFAIFNSTVQIRKYFPDECSKSFPLTINPFNASVSYAPEAVKEELIGLKKNSFEAKSSNISNRNKEFITVPNDLLM</sequence>
<proteinExistence type="predicted"/>
<evidence type="ECO:0000313" key="2">
    <source>
        <dbReference type="Proteomes" id="UP000675881"/>
    </source>
</evidence>
<dbReference type="Proteomes" id="UP000675881">
    <property type="component" value="Chromosome 2"/>
</dbReference>
<dbReference type="EMBL" id="HG994581">
    <property type="protein sequence ID" value="CAF2871503.1"/>
    <property type="molecule type" value="Genomic_DNA"/>
</dbReference>
<dbReference type="AlphaFoldDB" id="A0A7R8CRK5"/>
<name>A0A7R8CRK5_LEPSM</name>
<evidence type="ECO:0000313" key="1">
    <source>
        <dbReference type="EMBL" id="CAF2871503.1"/>
    </source>
</evidence>
<gene>
    <name evidence="1" type="ORF">LSAA_6708</name>
</gene>
<protein>
    <submittedName>
        <fullName evidence="1">(salmon louse) hypothetical protein</fullName>
    </submittedName>
</protein>
<reference evidence="1" key="1">
    <citation type="submission" date="2021-02" db="EMBL/GenBank/DDBJ databases">
        <authorList>
            <person name="Bekaert M."/>
        </authorList>
    </citation>
    <scope>NUCLEOTIDE SEQUENCE</scope>
    <source>
        <strain evidence="1">IoA-00</strain>
    </source>
</reference>
<keyword evidence="2" id="KW-1185">Reference proteome</keyword>